<dbReference type="RefSeq" id="WP_145034153.1">
    <property type="nucleotide sequence ID" value="NZ_CP036271.1"/>
</dbReference>
<accession>A0A517SKR5</accession>
<evidence type="ECO:0000313" key="1">
    <source>
        <dbReference type="EMBL" id="QDT56717.1"/>
    </source>
</evidence>
<evidence type="ECO:0000313" key="2">
    <source>
        <dbReference type="Proteomes" id="UP000315700"/>
    </source>
</evidence>
<organism evidence="1 2">
    <name type="scientific">Caulifigura coniformis</name>
    <dbReference type="NCBI Taxonomy" id="2527983"/>
    <lineage>
        <taxon>Bacteria</taxon>
        <taxon>Pseudomonadati</taxon>
        <taxon>Planctomycetota</taxon>
        <taxon>Planctomycetia</taxon>
        <taxon>Planctomycetales</taxon>
        <taxon>Planctomycetaceae</taxon>
        <taxon>Caulifigura</taxon>
    </lineage>
</organism>
<dbReference type="EMBL" id="CP036271">
    <property type="protein sequence ID" value="QDT56717.1"/>
    <property type="molecule type" value="Genomic_DNA"/>
</dbReference>
<sequence length="82" mass="8622">MSPKHAQPVGKSTIYLQATIGGKLTTFGLNLDPDDPPEEAIGVLFTKLLGEVFEQDGIDIAIATACGHRMETRPSVAELGAA</sequence>
<gene>
    <name evidence="1" type="ORF">Pan44_47740</name>
</gene>
<dbReference type="AlphaFoldDB" id="A0A517SKR5"/>
<dbReference type="KEGG" id="ccos:Pan44_47740"/>
<reference evidence="1 2" key="1">
    <citation type="submission" date="2019-02" db="EMBL/GenBank/DDBJ databases">
        <title>Deep-cultivation of Planctomycetes and their phenomic and genomic characterization uncovers novel biology.</title>
        <authorList>
            <person name="Wiegand S."/>
            <person name="Jogler M."/>
            <person name="Boedeker C."/>
            <person name="Pinto D."/>
            <person name="Vollmers J."/>
            <person name="Rivas-Marin E."/>
            <person name="Kohn T."/>
            <person name="Peeters S.H."/>
            <person name="Heuer A."/>
            <person name="Rast P."/>
            <person name="Oberbeckmann S."/>
            <person name="Bunk B."/>
            <person name="Jeske O."/>
            <person name="Meyerdierks A."/>
            <person name="Storesund J.E."/>
            <person name="Kallscheuer N."/>
            <person name="Luecker S."/>
            <person name="Lage O.M."/>
            <person name="Pohl T."/>
            <person name="Merkel B.J."/>
            <person name="Hornburger P."/>
            <person name="Mueller R.-W."/>
            <person name="Bruemmer F."/>
            <person name="Labrenz M."/>
            <person name="Spormann A.M."/>
            <person name="Op den Camp H."/>
            <person name="Overmann J."/>
            <person name="Amann R."/>
            <person name="Jetten M.S.M."/>
            <person name="Mascher T."/>
            <person name="Medema M.H."/>
            <person name="Devos D.P."/>
            <person name="Kaster A.-K."/>
            <person name="Ovreas L."/>
            <person name="Rohde M."/>
            <person name="Galperin M.Y."/>
            <person name="Jogler C."/>
        </authorList>
    </citation>
    <scope>NUCLEOTIDE SEQUENCE [LARGE SCALE GENOMIC DNA]</scope>
    <source>
        <strain evidence="1 2">Pan44</strain>
    </source>
</reference>
<protein>
    <submittedName>
        <fullName evidence="1">Uncharacterized protein</fullName>
    </submittedName>
</protein>
<proteinExistence type="predicted"/>
<dbReference type="InParanoid" id="A0A517SKR5"/>
<dbReference type="Proteomes" id="UP000315700">
    <property type="component" value="Chromosome"/>
</dbReference>
<keyword evidence="2" id="KW-1185">Reference proteome</keyword>
<name>A0A517SKR5_9PLAN</name>